<dbReference type="Proteomes" id="UP000054558">
    <property type="component" value="Unassembled WGS sequence"/>
</dbReference>
<evidence type="ECO:0008006" key="4">
    <source>
        <dbReference type="Google" id="ProtNLM"/>
    </source>
</evidence>
<reference evidence="2 3" key="1">
    <citation type="journal article" date="2014" name="Nat. Commun.">
        <title>Klebsormidium flaccidum genome reveals primary factors for plant terrestrial adaptation.</title>
        <authorList>
            <person name="Hori K."/>
            <person name="Maruyama F."/>
            <person name="Fujisawa T."/>
            <person name="Togashi T."/>
            <person name="Yamamoto N."/>
            <person name="Seo M."/>
            <person name="Sato S."/>
            <person name="Yamada T."/>
            <person name="Mori H."/>
            <person name="Tajima N."/>
            <person name="Moriyama T."/>
            <person name="Ikeuchi M."/>
            <person name="Watanabe M."/>
            <person name="Wada H."/>
            <person name="Kobayashi K."/>
            <person name="Saito M."/>
            <person name="Masuda T."/>
            <person name="Sasaki-Sekimoto Y."/>
            <person name="Mashiguchi K."/>
            <person name="Awai K."/>
            <person name="Shimojima M."/>
            <person name="Masuda S."/>
            <person name="Iwai M."/>
            <person name="Nobusawa T."/>
            <person name="Narise T."/>
            <person name="Kondo S."/>
            <person name="Saito H."/>
            <person name="Sato R."/>
            <person name="Murakawa M."/>
            <person name="Ihara Y."/>
            <person name="Oshima-Yamada Y."/>
            <person name="Ohtaka K."/>
            <person name="Satoh M."/>
            <person name="Sonobe K."/>
            <person name="Ishii M."/>
            <person name="Ohtani R."/>
            <person name="Kanamori-Sato M."/>
            <person name="Honoki R."/>
            <person name="Miyazaki D."/>
            <person name="Mochizuki H."/>
            <person name="Umetsu J."/>
            <person name="Higashi K."/>
            <person name="Shibata D."/>
            <person name="Kamiya Y."/>
            <person name="Sato N."/>
            <person name="Nakamura Y."/>
            <person name="Tabata S."/>
            <person name="Ida S."/>
            <person name="Kurokawa K."/>
            <person name="Ohta H."/>
        </authorList>
    </citation>
    <scope>NUCLEOTIDE SEQUENCE [LARGE SCALE GENOMIC DNA]</scope>
    <source>
        <strain evidence="2 3">NIES-2285</strain>
    </source>
</reference>
<gene>
    <name evidence="2" type="ORF">KFL_007830030</name>
</gene>
<keyword evidence="1" id="KW-0732">Signal</keyword>
<feature type="signal peptide" evidence="1">
    <location>
        <begin position="1"/>
        <end position="17"/>
    </location>
</feature>
<evidence type="ECO:0000256" key="1">
    <source>
        <dbReference type="SAM" id="SignalP"/>
    </source>
</evidence>
<protein>
    <recommendedName>
        <fullName evidence="4">Secreted protein</fullName>
    </recommendedName>
</protein>
<evidence type="ECO:0000313" key="3">
    <source>
        <dbReference type="Proteomes" id="UP000054558"/>
    </source>
</evidence>
<organism evidence="2 3">
    <name type="scientific">Klebsormidium nitens</name>
    <name type="common">Green alga</name>
    <name type="synonym">Ulothrix nitens</name>
    <dbReference type="NCBI Taxonomy" id="105231"/>
    <lineage>
        <taxon>Eukaryota</taxon>
        <taxon>Viridiplantae</taxon>
        <taxon>Streptophyta</taxon>
        <taxon>Klebsormidiophyceae</taxon>
        <taxon>Klebsormidiales</taxon>
        <taxon>Klebsormidiaceae</taxon>
        <taxon>Klebsormidium</taxon>
    </lineage>
</organism>
<dbReference type="EMBL" id="DF237732">
    <property type="protein sequence ID" value="GAQ91426.1"/>
    <property type="molecule type" value="Genomic_DNA"/>
</dbReference>
<sequence length="117" mass="12293">MALRLFALGLVAHLVEGGLVGAWVSLHFGSCFEASAVGQCCGPGAPVAVGLVLARGCVESVEGGNSTSQHLYKEFRKCFRTPPKSGEILLSGHLIERPMFEKGSVPPTAARRTGKMP</sequence>
<keyword evidence="3" id="KW-1185">Reference proteome</keyword>
<accession>A0A1Y1IRR1</accession>
<evidence type="ECO:0000313" key="2">
    <source>
        <dbReference type="EMBL" id="GAQ91426.1"/>
    </source>
</evidence>
<proteinExistence type="predicted"/>
<dbReference type="AlphaFoldDB" id="A0A1Y1IRR1"/>
<name>A0A1Y1IRR1_KLENI</name>
<feature type="chain" id="PRO_5013299275" description="Secreted protein" evidence="1">
    <location>
        <begin position="18"/>
        <end position="117"/>
    </location>
</feature>